<accession>A0ABM9PQQ2</accession>
<proteinExistence type="predicted"/>
<reference evidence="1 2" key="1">
    <citation type="submission" date="2024-05" db="EMBL/GenBank/DDBJ databases">
        <authorList>
            <person name="Duchaud E."/>
        </authorList>
    </citation>
    <scope>NUCLEOTIDE SEQUENCE [LARGE SCALE GENOMIC DNA]</scope>
    <source>
        <strain evidence="1">Ena-SAMPLE-TAB-13-05-2024-13:56:06:370-140305</strain>
    </source>
</reference>
<keyword evidence="2" id="KW-1185">Reference proteome</keyword>
<evidence type="ECO:0000313" key="2">
    <source>
        <dbReference type="Proteomes" id="UP001497602"/>
    </source>
</evidence>
<evidence type="ECO:0000313" key="1">
    <source>
        <dbReference type="EMBL" id="CAL2108103.1"/>
    </source>
</evidence>
<dbReference type="EMBL" id="CAXJRC010000043">
    <property type="protein sequence ID" value="CAL2108103.1"/>
    <property type="molecule type" value="Genomic_DNA"/>
</dbReference>
<gene>
    <name evidence="1" type="ORF">T190115A13A_60098</name>
</gene>
<name>A0ABM9PQQ2_9FLAO</name>
<protein>
    <submittedName>
        <fullName evidence="1">Uncharacterized protein</fullName>
    </submittedName>
</protein>
<dbReference type="Proteomes" id="UP001497602">
    <property type="component" value="Unassembled WGS sequence"/>
</dbReference>
<comment type="caution">
    <text evidence="1">The sequence shown here is derived from an EMBL/GenBank/DDBJ whole genome shotgun (WGS) entry which is preliminary data.</text>
</comment>
<organism evidence="1 2">
    <name type="scientific">Tenacibaculum vairaonense</name>
    <dbReference type="NCBI Taxonomy" id="3137860"/>
    <lineage>
        <taxon>Bacteria</taxon>
        <taxon>Pseudomonadati</taxon>
        <taxon>Bacteroidota</taxon>
        <taxon>Flavobacteriia</taxon>
        <taxon>Flavobacteriales</taxon>
        <taxon>Flavobacteriaceae</taxon>
        <taxon>Tenacibaculum</taxon>
    </lineage>
</organism>
<sequence>MGLRYVLPFLGIFFKFWKEKQKKIKVLDIEEIILIYNIYLFLIPGVLK</sequence>